<protein>
    <submittedName>
        <fullName evidence="2">Uncharacterized protein</fullName>
    </submittedName>
</protein>
<reference evidence="2 3" key="1">
    <citation type="journal article" date="2019" name="Sci. Rep.">
        <title>Orb-weaving spider Araneus ventricosus genome elucidates the spidroin gene catalogue.</title>
        <authorList>
            <person name="Kono N."/>
            <person name="Nakamura H."/>
            <person name="Ohtoshi R."/>
            <person name="Moran D.A.P."/>
            <person name="Shinohara A."/>
            <person name="Yoshida Y."/>
            <person name="Fujiwara M."/>
            <person name="Mori M."/>
            <person name="Tomita M."/>
            <person name="Arakawa K."/>
        </authorList>
    </citation>
    <scope>NUCLEOTIDE SEQUENCE [LARGE SCALE GENOMIC DNA]</scope>
</reference>
<evidence type="ECO:0000313" key="3">
    <source>
        <dbReference type="Proteomes" id="UP000499080"/>
    </source>
</evidence>
<dbReference type="Proteomes" id="UP000499080">
    <property type="component" value="Unassembled WGS sequence"/>
</dbReference>
<dbReference type="AlphaFoldDB" id="A0A4Y2VWP7"/>
<comment type="caution">
    <text evidence="2">The sequence shown here is derived from an EMBL/GenBank/DDBJ whole genome shotgun (WGS) entry which is preliminary data.</text>
</comment>
<name>A0A4Y2VWP7_ARAVE</name>
<organism evidence="2 3">
    <name type="scientific">Araneus ventricosus</name>
    <name type="common">Orbweaver spider</name>
    <name type="synonym">Epeira ventricosa</name>
    <dbReference type="NCBI Taxonomy" id="182803"/>
    <lineage>
        <taxon>Eukaryota</taxon>
        <taxon>Metazoa</taxon>
        <taxon>Ecdysozoa</taxon>
        <taxon>Arthropoda</taxon>
        <taxon>Chelicerata</taxon>
        <taxon>Arachnida</taxon>
        <taxon>Araneae</taxon>
        <taxon>Araneomorphae</taxon>
        <taxon>Entelegynae</taxon>
        <taxon>Araneoidea</taxon>
        <taxon>Araneidae</taxon>
        <taxon>Araneus</taxon>
    </lineage>
</organism>
<dbReference type="EMBL" id="BGPR01051749">
    <property type="protein sequence ID" value="GBO28654.1"/>
    <property type="molecule type" value="Genomic_DNA"/>
</dbReference>
<keyword evidence="3" id="KW-1185">Reference proteome</keyword>
<feature type="region of interest" description="Disordered" evidence="1">
    <location>
        <begin position="1"/>
        <end position="30"/>
    </location>
</feature>
<evidence type="ECO:0000256" key="1">
    <source>
        <dbReference type="SAM" id="MobiDB-lite"/>
    </source>
</evidence>
<gene>
    <name evidence="2" type="ORF">AVEN_178962_1</name>
</gene>
<proteinExistence type="predicted"/>
<feature type="non-terminal residue" evidence="2">
    <location>
        <position position="1"/>
    </location>
</feature>
<sequence length="60" mass="6775">GIRERNDSRCNSSSIEAGVPGAITDHRRRDSRPFTVPVMSRSYRTITFHGLSSRELLCPK</sequence>
<evidence type="ECO:0000313" key="2">
    <source>
        <dbReference type="EMBL" id="GBO28654.1"/>
    </source>
</evidence>
<accession>A0A4Y2VWP7</accession>